<name>A0A955IW49_UNCKA</name>
<comment type="caution">
    <text evidence="7">The sequence shown here is derived from an EMBL/GenBank/DDBJ whole genome shotgun (WGS) entry which is preliminary data.</text>
</comment>
<keyword evidence="5" id="KW-0699">rRNA-binding</keyword>
<comment type="function">
    <text evidence="5">One of the primary rRNA binding proteins, this protein initially binds near the 5'-end of the 23S rRNA. It is important during the early stages of 50S assembly. It makes multiple contacts with different domains of the 23S rRNA in the assembled 50S subunit and ribosome.</text>
</comment>
<protein>
    <recommendedName>
        <fullName evidence="4 5">Large ribosomal subunit protein uL4</fullName>
    </recommendedName>
</protein>
<dbReference type="NCBIfam" id="TIGR03953">
    <property type="entry name" value="rplD_bact"/>
    <property type="match status" value="1"/>
</dbReference>
<dbReference type="Gene3D" id="3.40.1370.10">
    <property type="match status" value="1"/>
</dbReference>
<reference evidence="7" key="1">
    <citation type="submission" date="2020-04" db="EMBL/GenBank/DDBJ databases">
        <authorList>
            <person name="Zhang T."/>
        </authorList>
    </citation>
    <scope>NUCLEOTIDE SEQUENCE</scope>
    <source>
        <strain evidence="7">HKST-UBA80</strain>
    </source>
</reference>
<comment type="function">
    <text evidence="5">Forms part of the polypeptide exit tunnel.</text>
</comment>
<dbReference type="PANTHER" id="PTHR10746">
    <property type="entry name" value="50S RIBOSOMAL PROTEIN L4"/>
    <property type="match status" value="1"/>
</dbReference>
<dbReference type="PANTHER" id="PTHR10746:SF6">
    <property type="entry name" value="LARGE RIBOSOMAL SUBUNIT PROTEIN UL4M"/>
    <property type="match status" value="1"/>
</dbReference>
<dbReference type="InterPro" id="IPR013005">
    <property type="entry name" value="Ribosomal_uL4-like"/>
</dbReference>
<evidence type="ECO:0000256" key="2">
    <source>
        <dbReference type="ARBA" id="ARBA00022980"/>
    </source>
</evidence>
<dbReference type="AlphaFoldDB" id="A0A955IW49"/>
<dbReference type="GO" id="GO:0005840">
    <property type="term" value="C:ribosome"/>
    <property type="evidence" value="ECO:0007669"/>
    <property type="project" value="UniProtKB-KW"/>
</dbReference>
<evidence type="ECO:0000256" key="1">
    <source>
        <dbReference type="ARBA" id="ARBA00010528"/>
    </source>
</evidence>
<organism evidence="7 8">
    <name type="scientific">candidate division WWE3 bacterium</name>
    <dbReference type="NCBI Taxonomy" id="2053526"/>
    <lineage>
        <taxon>Bacteria</taxon>
        <taxon>Katanobacteria</taxon>
    </lineage>
</organism>
<evidence type="ECO:0000256" key="5">
    <source>
        <dbReference type="HAMAP-Rule" id="MF_01328"/>
    </source>
</evidence>
<evidence type="ECO:0000313" key="7">
    <source>
        <dbReference type="EMBL" id="MCA9302071.1"/>
    </source>
</evidence>
<gene>
    <name evidence="5 7" type="primary">rplD</name>
    <name evidence="7" type="ORF">KDA10_01725</name>
</gene>
<dbReference type="GO" id="GO:0019843">
    <property type="term" value="F:rRNA binding"/>
    <property type="evidence" value="ECO:0007669"/>
    <property type="project" value="UniProtKB-UniRule"/>
</dbReference>
<dbReference type="SUPFAM" id="SSF52166">
    <property type="entry name" value="Ribosomal protein L4"/>
    <property type="match status" value="1"/>
</dbReference>
<dbReference type="GO" id="GO:0006412">
    <property type="term" value="P:translation"/>
    <property type="evidence" value="ECO:0007669"/>
    <property type="project" value="UniProtKB-UniRule"/>
</dbReference>
<dbReference type="InterPro" id="IPR002136">
    <property type="entry name" value="Ribosomal_uL4"/>
</dbReference>
<evidence type="ECO:0000313" key="8">
    <source>
        <dbReference type="Proteomes" id="UP000714817"/>
    </source>
</evidence>
<dbReference type="Proteomes" id="UP000714817">
    <property type="component" value="Unassembled WGS sequence"/>
</dbReference>
<keyword evidence="2 5" id="KW-0689">Ribosomal protein</keyword>
<dbReference type="InterPro" id="IPR023574">
    <property type="entry name" value="Ribosomal_uL4_dom_sf"/>
</dbReference>
<evidence type="ECO:0000256" key="4">
    <source>
        <dbReference type="ARBA" id="ARBA00035244"/>
    </source>
</evidence>
<comment type="subunit">
    <text evidence="5">Part of the 50S ribosomal subunit.</text>
</comment>
<dbReference type="Pfam" id="PF00573">
    <property type="entry name" value="Ribosomal_L4"/>
    <property type="match status" value="1"/>
</dbReference>
<dbReference type="EMBL" id="JAGQNY010000005">
    <property type="protein sequence ID" value="MCA9302071.1"/>
    <property type="molecule type" value="Genomic_DNA"/>
</dbReference>
<reference evidence="7" key="2">
    <citation type="journal article" date="2021" name="Microbiome">
        <title>Successional dynamics and alternative stable states in a saline activated sludge microbial community over 9 years.</title>
        <authorList>
            <person name="Wang Y."/>
            <person name="Ye J."/>
            <person name="Ju F."/>
            <person name="Liu L."/>
            <person name="Boyd J.A."/>
            <person name="Deng Y."/>
            <person name="Parks D.H."/>
            <person name="Jiang X."/>
            <person name="Yin X."/>
            <person name="Woodcroft B.J."/>
            <person name="Tyson G.W."/>
            <person name="Hugenholtz P."/>
            <person name="Polz M.F."/>
            <person name="Zhang T."/>
        </authorList>
    </citation>
    <scope>NUCLEOTIDE SEQUENCE</scope>
    <source>
        <strain evidence="7">HKST-UBA80</strain>
    </source>
</reference>
<evidence type="ECO:0000256" key="6">
    <source>
        <dbReference type="SAM" id="MobiDB-lite"/>
    </source>
</evidence>
<dbReference type="GO" id="GO:0003735">
    <property type="term" value="F:structural constituent of ribosome"/>
    <property type="evidence" value="ECO:0007669"/>
    <property type="project" value="InterPro"/>
</dbReference>
<comment type="similarity">
    <text evidence="1 5">Belongs to the universal ribosomal protein uL4 family.</text>
</comment>
<dbReference type="GO" id="GO:1990904">
    <property type="term" value="C:ribonucleoprotein complex"/>
    <property type="evidence" value="ECO:0007669"/>
    <property type="project" value="UniProtKB-KW"/>
</dbReference>
<proteinExistence type="inferred from homology"/>
<keyword evidence="5" id="KW-0694">RNA-binding</keyword>
<keyword evidence="3 5" id="KW-0687">Ribonucleoprotein</keyword>
<feature type="region of interest" description="Disordered" evidence="6">
    <location>
        <begin position="49"/>
        <end position="70"/>
    </location>
</feature>
<sequence length="211" mass="23677">MQINVINTKGEVLEKMDLDTSVFKLEPRIETLKQYVRVFLHNMRQGTSSTKTRAEVSGAGRKPWRQKGTGRARVGSIRSPLWRKGGIVHGPKPKSWSLKLTKKMKSLALLSALSLKVSKDNVFVVDTLKAAEPSTSKFAAMMKAAGLDSRRSLIILDDNDMNVRKSVANIPWVHTALVQNVNAYELMNAHKVIFTKKAVDIIQTKYKGRFK</sequence>
<evidence type="ECO:0000256" key="3">
    <source>
        <dbReference type="ARBA" id="ARBA00023274"/>
    </source>
</evidence>
<dbReference type="HAMAP" id="MF_01328_B">
    <property type="entry name" value="Ribosomal_uL4_B"/>
    <property type="match status" value="1"/>
</dbReference>
<accession>A0A955IW49</accession>